<dbReference type="CDD" id="cd02526">
    <property type="entry name" value="GT2_RfbF_like"/>
    <property type="match status" value="1"/>
</dbReference>
<gene>
    <name evidence="5" type="ORF">WH297_02945</name>
</gene>
<dbReference type="PANTHER" id="PTHR43179">
    <property type="entry name" value="RHAMNOSYLTRANSFERASE WBBL"/>
    <property type="match status" value="1"/>
</dbReference>
<dbReference type="SUPFAM" id="SSF53448">
    <property type="entry name" value="Nucleotide-diphospho-sugar transferases"/>
    <property type="match status" value="1"/>
</dbReference>
<comment type="similarity">
    <text evidence="1">Belongs to the glycosyltransferase 2 family.</text>
</comment>
<organism evidence="5 6">
    <name type="scientific">Ochrobactrum vermis</name>
    <dbReference type="NCBI Taxonomy" id="1827297"/>
    <lineage>
        <taxon>Bacteria</taxon>
        <taxon>Pseudomonadati</taxon>
        <taxon>Pseudomonadota</taxon>
        <taxon>Alphaproteobacteria</taxon>
        <taxon>Hyphomicrobiales</taxon>
        <taxon>Brucellaceae</taxon>
        <taxon>Brucella/Ochrobactrum group</taxon>
        <taxon>Ochrobactrum</taxon>
    </lineage>
</organism>
<sequence length="301" mass="34172">MASSPHQVSGVIVTYRADLVILEELIEAVRPQLNHLIVVNNGNESELATWLSTLGKNIQYISLGENLGIAKAQNVGIAQAKAFGAQYVLILDQDSIPKPDMVEKLKSAIEEKRATGIAVACAGPRYDDPRQQNPVPFIRIKNYRLQRQSCSAANQVVEVDYLISSGCLIPMDTIDQVGPMQEELFIDYVDIEWGLRAQQKGFQSFGVCAALMKHQLGDAPLKFLGRNIPVHSPLRHYYHFRNAIWLYKQGWLRTEWKIVDAYRLLRKFIFYSLITRPRLKHLQMMSLGISHGLRNRMGRLD</sequence>
<dbReference type="InterPro" id="IPR006446">
    <property type="entry name" value="RhaTrfase"/>
</dbReference>
<dbReference type="RefSeq" id="WP_286151919.1">
    <property type="nucleotide sequence ID" value="NZ_JBBGZH010000001.1"/>
</dbReference>
<protein>
    <submittedName>
        <fullName evidence="5">Glycosyltransferase family 2 protein</fullName>
    </submittedName>
</protein>
<evidence type="ECO:0000256" key="1">
    <source>
        <dbReference type="ARBA" id="ARBA00006739"/>
    </source>
</evidence>
<dbReference type="Gene3D" id="3.90.550.10">
    <property type="entry name" value="Spore Coat Polysaccharide Biosynthesis Protein SpsA, Chain A"/>
    <property type="match status" value="1"/>
</dbReference>
<dbReference type="PANTHER" id="PTHR43179:SF12">
    <property type="entry name" value="GALACTOFURANOSYLTRANSFERASE GLFT2"/>
    <property type="match status" value="1"/>
</dbReference>
<evidence type="ECO:0000256" key="2">
    <source>
        <dbReference type="ARBA" id="ARBA00022676"/>
    </source>
</evidence>
<dbReference type="EMBL" id="JBBGZH010000001">
    <property type="protein sequence ID" value="MEJ5018700.1"/>
    <property type="molecule type" value="Genomic_DNA"/>
</dbReference>
<reference evidence="5 6" key="1">
    <citation type="submission" date="2023-12" db="EMBL/GenBank/DDBJ databases">
        <title>Gut-associated functions are favored during microbiome assembly across C. elegans life.</title>
        <authorList>
            <person name="Zimmermann J."/>
        </authorList>
    </citation>
    <scope>NUCLEOTIDE SEQUENCE [LARGE SCALE GENOMIC DNA]</scope>
    <source>
        <strain evidence="5 6">MYb71</strain>
    </source>
</reference>
<evidence type="ECO:0000256" key="3">
    <source>
        <dbReference type="ARBA" id="ARBA00022679"/>
    </source>
</evidence>
<keyword evidence="3" id="KW-0808">Transferase</keyword>
<dbReference type="Proteomes" id="UP001375812">
    <property type="component" value="Unassembled WGS sequence"/>
</dbReference>
<dbReference type="InterPro" id="IPR001173">
    <property type="entry name" value="Glyco_trans_2-like"/>
</dbReference>
<dbReference type="Pfam" id="PF00535">
    <property type="entry name" value="Glycos_transf_2"/>
    <property type="match status" value="1"/>
</dbReference>
<dbReference type="InterPro" id="IPR029044">
    <property type="entry name" value="Nucleotide-diphossugar_trans"/>
</dbReference>
<proteinExistence type="inferred from homology"/>
<dbReference type="NCBIfam" id="TIGR01556">
    <property type="entry name" value="rhamnosyltran"/>
    <property type="match status" value="1"/>
</dbReference>
<name>A0ABU8PAX3_9HYPH</name>
<feature type="domain" description="Glycosyltransferase 2-like" evidence="4">
    <location>
        <begin position="11"/>
        <end position="134"/>
    </location>
</feature>
<comment type="caution">
    <text evidence="5">The sequence shown here is derived from an EMBL/GenBank/DDBJ whole genome shotgun (WGS) entry which is preliminary data.</text>
</comment>
<evidence type="ECO:0000313" key="6">
    <source>
        <dbReference type="Proteomes" id="UP001375812"/>
    </source>
</evidence>
<keyword evidence="2" id="KW-0328">Glycosyltransferase</keyword>
<keyword evidence="6" id="KW-1185">Reference proteome</keyword>
<evidence type="ECO:0000313" key="5">
    <source>
        <dbReference type="EMBL" id="MEJ5018700.1"/>
    </source>
</evidence>
<accession>A0ABU8PAX3</accession>
<evidence type="ECO:0000259" key="4">
    <source>
        <dbReference type="Pfam" id="PF00535"/>
    </source>
</evidence>